<dbReference type="GO" id="GO:0003729">
    <property type="term" value="F:mRNA binding"/>
    <property type="evidence" value="ECO:0007669"/>
    <property type="project" value="InterPro"/>
</dbReference>
<dbReference type="RefSeq" id="WP_190835399.1">
    <property type="nucleotide sequence ID" value="NZ_CAWPPI010000092.1"/>
</dbReference>
<evidence type="ECO:0000256" key="3">
    <source>
        <dbReference type="ARBA" id="ARBA00022722"/>
    </source>
</evidence>
<sequence>MKRRDLIRHLNQHGCTLVREGGEHSIWENTANNHRTSVPRHREIPEFTALRICKQLDIPPPF</sequence>
<evidence type="ECO:0000256" key="6">
    <source>
        <dbReference type="ARBA" id="ARBA00022884"/>
    </source>
</evidence>
<keyword evidence="3" id="KW-0540">Nuclease</keyword>
<dbReference type="Gene3D" id="3.30.920.30">
    <property type="entry name" value="Hypothetical protein"/>
    <property type="match status" value="1"/>
</dbReference>
<dbReference type="Pfam" id="PF07927">
    <property type="entry name" value="HicA_toxin"/>
    <property type="match status" value="1"/>
</dbReference>
<name>A0A8J7C7Y3_9CYAN</name>
<protein>
    <submittedName>
        <fullName evidence="8">Type II toxin-antitoxin system HicA family toxin</fullName>
    </submittedName>
</protein>
<dbReference type="AlphaFoldDB" id="A0A8J7C7Y3"/>
<accession>A0A8J7C7Y3</accession>
<dbReference type="SUPFAM" id="SSF54786">
    <property type="entry name" value="YcfA/nrd intein domain"/>
    <property type="match status" value="1"/>
</dbReference>
<comment type="similarity">
    <text evidence="1">Belongs to the HicA mRNA interferase family.</text>
</comment>
<evidence type="ECO:0000256" key="7">
    <source>
        <dbReference type="ARBA" id="ARBA00023016"/>
    </source>
</evidence>
<comment type="caution">
    <text evidence="8">The sequence shown here is derived from an EMBL/GenBank/DDBJ whole genome shotgun (WGS) entry which is preliminary data.</text>
</comment>
<dbReference type="InterPro" id="IPR012933">
    <property type="entry name" value="HicA_mRNA_interferase"/>
</dbReference>
<evidence type="ECO:0000313" key="8">
    <source>
        <dbReference type="EMBL" id="MBD2776324.1"/>
    </source>
</evidence>
<dbReference type="EMBL" id="JACXAE010000092">
    <property type="protein sequence ID" value="MBD2776324.1"/>
    <property type="molecule type" value="Genomic_DNA"/>
</dbReference>
<proteinExistence type="inferred from homology"/>
<keyword evidence="4" id="KW-0255">Endonuclease</keyword>
<gene>
    <name evidence="8" type="ORF">ICL16_30780</name>
</gene>
<organism evidence="8 9">
    <name type="scientific">Iningainema tapete BLCC-T55</name>
    <dbReference type="NCBI Taxonomy" id="2748662"/>
    <lineage>
        <taxon>Bacteria</taxon>
        <taxon>Bacillati</taxon>
        <taxon>Cyanobacteriota</taxon>
        <taxon>Cyanophyceae</taxon>
        <taxon>Nostocales</taxon>
        <taxon>Scytonemataceae</taxon>
        <taxon>Iningainema tapete</taxon>
    </lineage>
</organism>
<keyword evidence="5" id="KW-0378">Hydrolase</keyword>
<evidence type="ECO:0000256" key="5">
    <source>
        <dbReference type="ARBA" id="ARBA00022801"/>
    </source>
</evidence>
<dbReference type="GO" id="GO:0004519">
    <property type="term" value="F:endonuclease activity"/>
    <property type="evidence" value="ECO:0007669"/>
    <property type="project" value="UniProtKB-KW"/>
</dbReference>
<evidence type="ECO:0000256" key="1">
    <source>
        <dbReference type="ARBA" id="ARBA00006620"/>
    </source>
</evidence>
<keyword evidence="9" id="KW-1185">Reference proteome</keyword>
<keyword evidence="6" id="KW-0694">RNA-binding</keyword>
<keyword evidence="2" id="KW-1277">Toxin-antitoxin system</keyword>
<evidence type="ECO:0000313" key="9">
    <source>
        <dbReference type="Proteomes" id="UP000629098"/>
    </source>
</evidence>
<reference evidence="8" key="1">
    <citation type="submission" date="2020-09" db="EMBL/GenBank/DDBJ databases">
        <title>Iningainema tapete sp. nov. (Scytonemataceae, Cyanobacteria) from greenhouses in central Florida (USA) produces two types of nodularin with biosynthetic potential for microcystin-LR and anabaenopeptins.</title>
        <authorList>
            <person name="Berthold D.E."/>
            <person name="Lefler F.W."/>
            <person name="Huang I.-S."/>
            <person name="Abdulla H."/>
            <person name="Zimba P.V."/>
            <person name="Laughinghouse H.D. IV."/>
        </authorList>
    </citation>
    <scope>NUCLEOTIDE SEQUENCE</scope>
    <source>
        <strain evidence="8">BLCCT55</strain>
    </source>
</reference>
<keyword evidence="7" id="KW-0346">Stress response</keyword>
<dbReference type="InterPro" id="IPR038570">
    <property type="entry name" value="HicA_sf"/>
</dbReference>
<dbReference type="GO" id="GO:0016787">
    <property type="term" value="F:hydrolase activity"/>
    <property type="evidence" value="ECO:0007669"/>
    <property type="project" value="UniProtKB-KW"/>
</dbReference>
<evidence type="ECO:0000256" key="4">
    <source>
        <dbReference type="ARBA" id="ARBA00022759"/>
    </source>
</evidence>
<evidence type="ECO:0000256" key="2">
    <source>
        <dbReference type="ARBA" id="ARBA00022649"/>
    </source>
</evidence>
<dbReference type="Proteomes" id="UP000629098">
    <property type="component" value="Unassembled WGS sequence"/>
</dbReference>